<organism evidence="3 4">
    <name type="scientific">Podospora appendiculata</name>
    <dbReference type="NCBI Taxonomy" id="314037"/>
    <lineage>
        <taxon>Eukaryota</taxon>
        <taxon>Fungi</taxon>
        <taxon>Dikarya</taxon>
        <taxon>Ascomycota</taxon>
        <taxon>Pezizomycotina</taxon>
        <taxon>Sordariomycetes</taxon>
        <taxon>Sordariomycetidae</taxon>
        <taxon>Sordariales</taxon>
        <taxon>Podosporaceae</taxon>
        <taxon>Podospora</taxon>
    </lineage>
</organism>
<feature type="region of interest" description="Disordered" evidence="1">
    <location>
        <begin position="241"/>
        <end position="261"/>
    </location>
</feature>
<feature type="compositionally biased region" description="Polar residues" evidence="1">
    <location>
        <begin position="244"/>
        <end position="261"/>
    </location>
</feature>
<protein>
    <submittedName>
        <fullName evidence="3">Uncharacterized protein</fullName>
    </submittedName>
</protein>
<feature type="region of interest" description="Disordered" evidence="1">
    <location>
        <begin position="79"/>
        <end position="119"/>
    </location>
</feature>
<evidence type="ECO:0000256" key="2">
    <source>
        <dbReference type="SAM" id="Phobius"/>
    </source>
</evidence>
<dbReference type="EMBL" id="JAULSO010000001">
    <property type="protein sequence ID" value="KAK3695191.1"/>
    <property type="molecule type" value="Genomic_DNA"/>
</dbReference>
<feature type="compositionally biased region" description="Polar residues" evidence="1">
    <location>
        <begin position="292"/>
        <end position="309"/>
    </location>
</feature>
<keyword evidence="2" id="KW-0812">Transmembrane</keyword>
<evidence type="ECO:0000313" key="3">
    <source>
        <dbReference type="EMBL" id="KAK3695191.1"/>
    </source>
</evidence>
<keyword evidence="2" id="KW-0472">Membrane</keyword>
<comment type="caution">
    <text evidence="3">The sequence shown here is derived from an EMBL/GenBank/DDBJ whole genome shotgun (WGS) entry which is preliminary data.</text>
</comment>
<accession>A0AAE0XKY7</accession>
<keyword evidence="2" id="KW-1133">Transmembrane helix</keyword>
<gene>
    <name evidence="3" type="ORF">B0T22DRAFT_97021</name>
</gene>
<sequence length="330" mass="34597">MMDTGHVLTLAPRENIYTDAAQCHSPDYLWWSCSFGGQFYTGCCNVDACHETPAGCPPVHQQPTSPSKSTPASTIARTITTQPPSSTVKISITSSTSSLVPSTPSTPVSPGPTSSSGTAVSITTRAPTAAASPITAAATDANSSQHVTLPIGTLVGIVIGCCIVAAAAAFLTYKCWTRRQGKKGHERPATTGDFLSSESDHLPSPTLPTTAMARRRFITSFDEAAGPMPDTRTMGMSSPLEYKQQASAASPSSMGFSETSAMVSELDSTPINDARWSAGTTLEDKTAGMRSPTASQGPTESLRGTLSSTRGDRESGTYVNSWSRFQNIQV</sequence>
<evidence type="ECO:0000256" key="1">
    <source>
        <dbReference type="SAM" id="MobiDB-lite"/>
    </source>
</evidence>
<keyword evidence="4" id="KW-1185">Reference proteome</keyword>
<dbReference type="Proteomes" id="UP001270362">
    <property type="component" value="Unassembled WGS sequence"/>
</dbReference>
<reference evidence="3" key="2">
    <citation type="submission" date="2023-06" db="EMBL/GenBank/DDBJ databases">
        <authorList>
            <consortium name="Lawrence Berkeley National Laboratory"/>
            <person name="Haridas S."/>
            <person name="Hensen N."/>
            <person name="Bonometti L."/>
            <person name="Westerberg I."/>
            <person name="Brannstrom I.O."/>
            <person name="Guillou S."/>
            <person name="Cros-Aarteil S."/>
            <person name="Calhoun S."/>
            <person name="Kuo A."/>
            <person name="Mondo S."/>
            <person name="Pangilinan J."/>
            <person name="Riley R."/>
            <person name="Labutti K."/>
            <person name="Andreopoulos B."/>
            <person name="Lipzen A."/>
            <person name="Chen C."/>
            <person name="Yanf M."/>
            <person name="Daum C."/>
            <person name="Ng V."/>
            <person name="Clum A."/>
            <person name="Steindorff A."/>
            <person name="Ohm R."/>
            <person name="Martin F."/>
            <person name="Silar P."/>
            <person name="Natvig D."/>
            <person name="Lalanne C."/>
            <person name="Gautier V."/>
            <person name="Ament-Velasquez S.L."/>
            <person name="Kruys A."/>
            <person name="Hutchinson M.I."/>
            <person name="Powell A.J."/>
            <person name="Barry K."/>
            <person name="Miller A.N."/>
            <person name="Grigoriev I.V."/>
            <person name="Debuchy R."/>
            <person name="Gladieux P."/>
            <person name="Thoren M.H."/>
            <person name="Johannesson H."/>
        </authorList>
    </citation>
    <scope>NUCLEOTIDE SEQUENCE</scope>
    <source>
        <strain evidence="3">CBS 314.62</strain>
    </source>
</reference>
<evidence type="ECO:0000313" key="4">
    <source>
        <dbReference type="Proteomes" id="UP001270362"/>
    </source>
</evidence>
<reference evidence="3" key="1">
    <citation type="journal article" date="2023" name="Mol. Phylogenet. Evol.">
        <title>Genome-scale phylogeny and comparative genomics of the fungal order Sordariales.</title>
        <authorList>
            <person name="Hensen N."/>
            <person name="Bonometti L."/>
            <person name="Westerberg I."/>
            <person name="Brannstrom I.O."/>
            <person name="Guillou S."/>
            <person name="Cros-Aarteil S."/>
            <person name="Calhoun S."/>
            <person name="Haridas S."/>
            <person name="Kuo A."/>
            <person name="Mondo S."/>
            <person name="Pangilinan J."/>
            <person name="Riley R."/>
            <person name="LaButti K."/>
            <person name="Andreopoulos B."/>
            <person name="Lipzen A."/>
            <person name="Chen C."/>
            <person name="Yan M."/>
            <person name="Daum C."/>
            <person name="Ng V."/>
            <person name="Clum A."/>
            <person name="Steindorff A."/>
            <person name="Ohm R.A."/>
            <person name="Martin F."/>
            <person name="Silar P."/>
            <person name="Natvig D.O."/>
            <person name="Lalanne C."/>
            <person name="Gautier V."/>
            <person name="Ament-Velasquez S.L."/>
            <person name="Kruys A."/>
            <person name="Hutchinson M.I."/>
            <person name="Powell A.J."/>
            <person name="Barry K."/>
            <person name="Miller A.N."/>
            <person name="Grigoriev I.V."/>
            <person name="Debuchy R."/>
            <person name="Gladieux P."/>
            <person name="Hiltunen Thoren M."/>
            <person name="Johannesson H."/>
        </authorList>
    </citation>
    <scope>NUCLEOTIDE SEQUENCE</scope>
    <source>
        <strain evidence="3">CBS 314.62</strain>
    </source>
</reference>
<name>A0AAE0XKY7_9PEZI</name>
<feature type="compositionally biased region" description="Low complexity" evidence="1">
    <location>
        <begin position="83"/>
        <end position="119"/>
    </location>
</feature>
<proteinExistence type="predicted"/>
<feature type="region of interest" description="Disordered" evidence="1">
    <location>
        <begin position="281"/>
        <end position="317"/>
    </location>
</feature>
<dbReference type="AlphaFoldDB" id="A0AAE0XKY7"/>
<feature type="region of interest" description="Disordered" evidence="1">
    <location>
        <begin position="181"/>
        <end position="211"/>
    </location>
</feature>
<feature type="transmembrane region" description="Helical" evidence="2">
    <location>
        <begin position="151"/>
        <end position="173"/>
    </location>
</feature>